<dbReference type="Pfam" id="PF03006">
    <property type="entry name" value="HlyIII"/>
    <property type="match status" value="1"/>
</dbReference>
<feature type="transmembrane region" description="Helical" evidence="8">
    <location>
        <begin position="94"/>
        <end position="112"/>
    </location>
</feature>
<feature type="transmembrane region" description="Helical" evidence="8">
    <location>
        <begin position="29"/>
        <end position="47"/>
    </location>
</feature>
<evidence type="ECO:0000313" key="10">
    <source>
        <dbReference type="Proteomes" id="UP000277108"/>
    </source>
</evidence>
<proteinExistence type="inferred from homology"/>
<dbReference type="Proteomes" id="UP000277108">
    <property type="component" value="Unassembled WGS sequence"/>
</dbReference>
<evidence type="ECO:0000313" key="9">
    <source>
        <dbReference type="EMBL" id="RPF54806.1"/>
    </source>
</evidence>
<evidence type="ECO:0000256" key="5">
    <source>
        <dbReference type="ARBA" id="ARBA00022989"/>
    </source>
</evidence>
<dbReference type="GO" id="GO:0140911">
    <property type="term" value="F:pore-forming activity"/>
    <property type="evidence" value="ECO:0007669"/>
    <property type="project" value="InterPro"/>
</dbReference>
<dbReference type="RefSeq" id="WP_123808391.1">
    <property type="nucleotide sequence ID" value="NZ_RKRK01000005.1"/>
</dbReference>
<dbReference type="OrthoDB" id="9813689at2"/>
<dbReference type="AlphaFoldDB" id="A0A3N5BAK9"/>
<dbReference type="NCBIfam" id="TIGR01065">
    <property type="entry name" value="hlyIII"/>
    <property type="match status" value="1"/>
</dbReference>
<comment type="caution">
    <text evidence="9">The sequence shown here is derived from an EMBL/GenBank/DDBJ whole genome shotgun (WGS) entry which is preliminary data.</text>
</comment>
<comment type="subcellular location">
    <subcellularLocation>
        <location evidence="1">Cell membrane</location>
        <topology evidence="1">Multi-pass membrane protein</topology>
    </subcellularLocation>
</comment>
<evidence type="ECO:0000256" key="8">
    <source>
        <dbReference type="SAM" id="Phobius"/>
    </source>
</evidence>
<keyword evidence="3" id="KW-1003">Cell membrane</keyword>
<feature type="transmembrane region" description="Helical" evidence="8">
    <location>
        <begin position="202"/>
        <end position="222"/>
    </location>
</feature>
<dbReference type="InterPro" id="IPR004254">
    <property type="entry name" value="AdipoR/HlyIII-related"/>
</dbReference>
<keyword evidence="6 8" id="KW-0472">Membrane</keyword>
<keyword evidence="7" id="KW-0862">Zinc</keyword>
<dbReference type="PANTHER" id="PTHR20855:SF3">
    <property type="entry name" value="LD03007P"/>
    <property type="match status" value="1"/>
</dbReference>
<dbReference type="PANTHER" id="PTHR20855">
    <property type="entry name" value="ADIPOR/PROGESTIN RECEPTOR-RELATED"/>
    <property type="match status" value="1"/>
</dbReference>
<feature type="binding site" evidence="7">
    <location>
        <position position="201"/>
    </location>
    <ligand>
        <name>Zn(2+)</name>
        <dbReference type="ChEBI" id="CHEBI:29105"/>
    </ligand>
</feature>
<keyword evidence="7" id="KW-0479">Metal-binding</keyword>
<feature type="binding site" evidence="7">
    <location>
        <position position="79"/>
    </location>
    <ligand>
        <name>Zn(2+)</name>
        <dbReference type="ChEBI" id="CHEBI:29105"/>
    </ligand>
</feature>
<evidence type="ECO:0000256" key="6">
    <source>
        <dbReference type="ARBA" id="ARBA00023136"/>
    </source>
</evidence>
<reference evidence="9 10" key="1">
    <citation type="submission" date="2018-11" db="EMBL/GenBank/DDBJ databases">
        <title>Genomic Encyclopedia of Type Strains, Phase IV (KMG-IV): sequencing the most valuable type-strain genomes for metagenomic binning, comparative biology and taxonomic classification.</title>
        <authorList>
            <person name="Goeker M."/>
        </authorList>
    </citation>
    <scope>NUCLEOTIDE SEQUENCE [LARGE SCALE GENOMIC DNA]</scope>
    <source>
        <strain evidence="9 10">DSM 29158</strain>
    </source>
</reference>
<gene>
    <name evidence="9" type="ORF">EDD62_1583</name>
</gene>
<feature type="transmembrane region" description="Helical" evidence="8">
    <location>
        <begin position="148"/>
        <end position="168"/>
    </location>
</feature>
<dbReference type="GO" id="GO:0046872">
    <property type="term" value="F:metal ion binding"/>
    <property type="evidence" value="ECO:0007669"/>
    <property type="project" value="UniProtKB-KW"/>
</dbReference>
<feature type="binding site" evidence="7">
    <location>
        <position position="205"/>
    </location>
    <ligand>
        <name>Zn(2+)</name>
        <dbReference type="ChEBI" id="CHEBI:29105"/>
    </ligand>
</feature>
<name>A0A3N5BAK9_9BACL</name>
<keyword evidence="10" id="KW-1185">Reference proteome</keyword>
<feature type="transmembrane region" description="Helical" evidence="8">
    <location>
        <begin position="174"/>
        <end position="195"/>
    </location>
</feature>
<organism evidence="9 10">
    <name type="scientific">Abyssicoccus albus</name>
    <dbReference type="NCBI Taxonomy" id="1817405"/>
    <lineage>
        <taxon>Bacteria</taxon>
        <taxon>Bacillati</taxon>
        <taxon>Bacillota</taxon>
        <taxon>Bacilli</taxon>
        <taxon>Bacillales</taxon>
        <taxon>Abyssicoccaceae</taxon>
    </lineage>
</organism>
<evidence type="ECO:0000256" key="1">
    <source>
        <dbReference type="ARBA" id="ARBA00004651"/>
    </source>
</evidence>
<dbReference type="InterPro" id="IPR005744">
    <property type="entry name" value="Hy-lIII"/>
</dbReference>
<sequence>MKVKEEINWVQDLKEVIVLSFGEELGNSVSHGVAAVALIISLPYVGIKTYLDGGTTYATVASIFVVSLILMYLGSTIYHIMAHNTLHKAVMRKIDHSMIFVAIAGSYTPIAFMALDDPWSYITVIVQWLIAVYGIVYKSIVTKGSHKLSLLIYLTMGWMAIFLMPMIIMNTSLIFVLFIVLGGLGYTIGAIFYAQKKPWFHFIWHLFIVFASICHFIAIVFYL</sequence>
<dbReference type="EMBL" id="RKRK01000005">
    <property type="protein sequence ID" value="RPF54806.1"/>
    <property type="molecule type" value="Genomic_DNA"/>
</dbReference>
<evidence type="ECO:0000256" key="7">
    <source>
        <dbReference type="PIRSR" id="PIRSR604254-1"/>
    </source>
</evidence>
<evidence type="ECO:0000256" key="2">
    <source>
        <dbReference type="ARBA" id="ARBA00008488"/>
    </source>
</evidence>
<comment type="similarity">
    <text evidence="2">Belongs to the UPF0073 (Hly-III) family.</text>
</comment>
<dbReference type="GO" id="GO:0005886">
    <property type="term" value="C:plasma membrane"/>
    <property type="evidence" value="ECO:0007669"/>
    <property type="project" value="UniProtKB-SubCell"/>
</dbReference>
<evidence type="ECO:0000256" key="3">
    <source>
        <dbReference type="ARBA" id="ARBA00022475"/>
    </source>
</evidence>
<keyword evidence="4 8" id="KW-0812">Transmembrane</keyword>
<keyword evidence="5 8" id="KW-1133">Transmembrane helix</keyword>
<accession>A0A3N5BAK9</accession>
<feature type="transmembrane region" description="Helical" evidence="8">
    <location>
        <begin position="118"/>
        <end position="136"/>
    </location>
</feature>
<feature type="transmembrane region" description="Helical" evidence="8">
    <location>
        <begin position="59"/>
        <end position="82"/>
    </location>
</feature>
<evidence type="ECO:0000256" key="4">
    <source>
        <dbReference type="ARBA" id="ARBA00022692"/>
    </source>
</evidence>
<protein>
    <submittedName>
        <fullName evidence="9">Hemolysin III</fullName>
    </submittedName>
</protein>